<feature type="region of interest" description="Disordered" evidence="17">
    <location>
        <begin position="577"/>
        <end position="608"/>
    </location>
</feature>
<dbReference type="RefSeq" id="WP_390205521.1">
    <property type="nucleotide sequence ID" value="NZ_JBHTAX010000001.1"/>
</dbReference>
<keyword evidence="8 21" id="KW-0808">Transferase</keyword>
<dbReference type="AlphaFoldDB" id="A0ABD5YRH1"/>
<dbReference type="InterPro" id="IPR054479">
    <property type="entry name" value="AglB-like_core"/>
</dbReference>
<dbReference type="NCBIfam" id="TIGR04154">
    <property type="entry name" value="archaeo_STT3"/>
    <property type="match status" value="1"/>
</dbReference>
<evidence type="ECO:0000256" key="10">
    <source>
        <dbReference type="ARBA" id="ARBA00022723"/>
    </source>
</evidence>
<keyword evidence="22" id="KW-1185">Reference proteome</keyword>
<dbReference type="EMBL" id="JBHTAX010000001">
    <property type="protein sequence ID" value="MFC7190253.1"/>
    <property type="molecule type" value="Genomic_DNA"/>
</dbReference>
<comment type="cofactor">
    <cofactor evidence="1">
        <name>Mn(2+)</name>
        <dbReference type="ChEBI" id="CHEBI:29035"/>
    </cofactor>
</comment>
<dbReference type="EC" id="2.4.99.21" evidence="6"/>
<dbReference type="Pfam" id="PF22627">
    <property type="entry name" value="AglB_core-like"/>
    <property type="match status" value="1"/>
</dbReference>
<keyword evidence="13 18" id="KW-0472">Membrane</keyword>
<comment type="similarity">
    <text evidence="5">Belongs to the STT3 family.</text>
</comment>
<accession>A0ABD5YRH1</accession>
<evidence type="ECO:0000259" key="20">
    <source>
        <dbReference type="Pfam" id="PF22627"/>
    </source>
</evidence>
<dbReference type="InterPro" id="IPR041154">
    <property type="entry name" value="AglB_P1"/>
</dbReference>
<keyword evidence="7" id="KW-0328">Glycosyltransferase</keyword>
<keyword evidence="11" id="KW-0460">Magnesium</keyword>
<evidence type="ECO:0000256" key="7">
    <source>
        <dbReference type="ARBA" id="ARBA00022676"/>
    </source>
</evidence>
<dbReference type="PANTHER" id="PTHR13872">
    <property type="entry name" value="DOLICHYL-DIPHOSPHOOLIGOSACCHARIDE--PROTEIN GLYCOSYLTRANSFERASE SUBUNIT"/>
    <property type="match status" value="1"/>
</dbReference>
<evidence type="ECO:0000256" key="17">
    <source>
        <dbReference type="SAM" id="MobiDB-lite"/>
    </source>
</evidence>
<evidence type="ECO:0000256" key="6">
    <source>
        <dbReference type="ARBA" id="ARBA00012602"/>
    </source>
</evidence>
<protein>
    <recommendedName>
        <fullName evidence="6">dolichyl-phosphooligosaccharide-protein glycotransferase</fullName>
        <ecNumber evidence="6">2.4.99.21</ecNumber>
    </recommendedName>
    <alternativeName>
        <fullName evidence="15">Oligosaccharyl transferase</fullName>
    </alternativeName>
</protein>
<comment type="caution">
    <text evidence="21">The sequence shown here is derived from an EMBL/GenBank/DDBJ whole genome shotgun (WGS) entry which is preliminary data.</text>
</comment>
<evidence type="ECO:0000256" key="12">
    <source>
        <dbReference type="ARBA" id="ARBA00022989"/>
    </source>
</evidence>
<evidence type="ECO:0000313" key="21">
    <source>
        <dbReference type="EMBL" id="MFC7190253.1"/>
    </source>
</evidence>
<organism evidence="21 22">
    <name type="scientific">Halocatena marina</name>
    <dbReference type="NCBI Taxonomy" id="2934937"/>
    <lineage>
        <taxon>Archaea</taxon>
        <taxon>Methanobacteriati</taxon>
        <taxon>Methanobacteriota</taxon>
        <taxon>Stenosarchaea group</taxon>
        <taxon>Halobacteria</taxon>
        <taxon>Halobacteriales</taxon>
        <taxon>Natronomonadaceae</taxon>
        <taxon>Halocatena</taxon>
    </lineage>
</organism>
<proteinExistence type="inferred from homology"/>
<feature type="domain" description="AglB-like core" evidence="20">
    <location>
        <begin position="184"/>
        <end position="292"/>
    </location>
</feature>
<evidence type="ECO:0000256" key="8">
    <source>
        <dbReference type="ARBA" id="ARBA00022679"/>
    </source>
</evidence>
<feature type="compositionally biased region" description="Low complexity" evidence="17">
    <location>
        <begin position="580"/>
        <end position="598"/>
    </location>
</feature>
<dbReference type="InterPro" id="IPR003674">
    <property type="entry name" value="Oligo_trans_STT3"/>
</dbReference>
<keyword evidence="9 18" id="KW-0812">Transmembrane</keyword>
<evidence type="ECO:0000256" key="4">
    <source>
        <dbReference type="ARBA" id="ARBA00004922"/>
    </source>
</evidence>
<evidence type="ECO:0000256" key="2">
    <source>
        <dbReference type="ARBA" id="ARBA00001946"/>
    </source>
</evidence>
<dbReference type="GO" id="GO:0016757">
    <property type="term" value="F:glycosyltransferase activity"/>
    <property type="evidence" value="ECO:0007669"/>
    <property type="project" value="UniProtKB-KW"/>
</dbReference>
<keyword evidence="10" id="KW-0479">Metal-binding</keyword>
<feature type="domain" description="Archaeal glycosylation protein B peripheral" evidence="19">
    <location>
        <begin position="458"/>
        <end position="567"/>
    </location>
</feature>
<dbReference type="GO" id="GO:0046872">
    <property type="term" value="F:metal ion binding"/>
    <property type="evidence" value="ECO:0007669"/>
    <property type="project" value="UniProtKB-KW"/>
</dbReference>
<dbReference type="Gene3D" id="3.40.50.12610">
    <property type="match status" value="1"/>
</dbReference>
<evidence type="ECO:0000256" key="9">
    <source>
        <dbReference type="ARBA" id="ARBA00022692"/>
    </source>
</evidence>
<dbReference type="Proteomes" id="UP001596417">
    <property type="component" value="Unassembled WGS sequence"/>
</dbReference>
<evidence type="ECO:0000259" key="19">
    <source>
        <dbReference type="Pfam" id="PF18079"/>
    </source>
</evidence>
<evidence type="ECO:0000256" key="15">
    <source>
        <dbReference type="ARBA" id="ARBA00030679"/>
    </source>
</evidence>
<gene>
    <name evidence="21" type="ORF">ACFQL7_10575</name>
</gene>
<feature type="transmembrane region" description="Helical" evidence="18">
    <location>
        <begin position="128"/>
        <end position="148"/>
    </location>
</feature>
<evidence type="ECO:0000256" key="5">
    <source>
        <dbReference type="ARBA" id="ARBA00010810"/>
    </source>
</evidence>
<reference evidence="21 22" key="1">
    <citation type="journal article" date="2019" name="Int. J. Syst. Evol. Microbiol.">
        <title>The Global Catalogue of Microorganisms (GCM) 10K type strain sequencing project: providing services to taxonomists for standard genome sequencing and annotation.</title>
        <authorList>
            <consortium name="The Broad Institute Genomics Platform"/>
            <consortium name="The Broad Institute Genome Sequencing Center for Infectious Disease"/>
            <person name="Wu L."/>
            <person name="Ma J."/>
        </authorList>
    </citation>
    <scope>NUCLEOTIDE SEQUENCE [LARGE SCALE GENOMIC DNA]</scope>
    <source>
        <strain evidence="21 22">RDMS1</strain>
    </source>
</reference>
<comment type="subcellular location">
    <subcellularLocation>
        <location evidence="3">Cell membrane</location>
        <topology evidence="3">Multi-pass membrane protein</topology>
    </subcellularLocation>
</comment>
<dbReference type="PANTHER" id="PTHR13872:SF1">
    <property type="entry name" value="DOLICHYL-DIPHOSPHOOLIGOSACCHARIDE--PROTEIN GLYCOSYLTRANSFERASE SUBUNIT STT3B"/>
    <property type="match status" value="1"/>
</dbReference>
<keyword evidence="12 18" id="KW-1133">Transmembrane helix</keyword>
<dbReference type="Gene3D" id="2.60.40.3390">
    <property type="match status" value="1"/>
</dbReference>
<evidence type="ECO:0000256" key="14">
    <source>
        <dbReference type="ARBA" id="ARBA00023211"/>
    </source>
</evidence>
<dbReference type="Pfam" id="PF18079">
    <property type="entry name" value="AglB_L1"/>
    <property type="match status" value="1"/>
</dbReference>
<name>A0ABD5YRH1_9EURY</name>
<sequence length="639" mass="69753">MVSQSLRFIGLSTTAAQRTVIEAQPLGLEKGTQNYWIEVMNYTYGIAFYSAAIGALIAITRIAIDDESRPEELLIVVWGVFMTMAVFTQVRFNYYLALPVAVLNGYLVGTIVDFLGISTIDRLDDLEIHQVVTLVIVCFLITGPFIMLGSAGSSGASSGSGSGGSQGFGLLTTEAASTGPNGIEWDSSLEWLSNNTPEEGQYGHPDAEPMDYYGTYEPTEDYDYKPGAYGVLSWWDYGHWITVLGERIPTANPFQQGAQKSADFLLSSNESDATDLIDGNESTRYVMVDWQIVSIYSKYGAPTQFESNDTISKSDLVFPLYQSTEEGSYQRITYVPTQRHYESMRIRLYSFNGSAVEPKPTVLDWETRQVRSANGETISIRVVPGEDQGPPVKQFDNMSAAREFVKQDGSSRVGLVGNMPSERIPALKHYRLVHGSQERGPSYVNGQPWVKTFERVPGATVNGTASPNTNVTASVTMRIPTTNETFVYRQHAQTDAQGQFAMTLPYSTTGYDKWSPENGHTNVSVRATGPYTFTTNDNATGTANNTTANNTTENGTTTEAEVTEAQVIGEDNSTVRVTVGSNDSDTNNDTNDGTTNETSEAKLEGKLGESAMNTDSIGNTALVQTQMANNALEQRATVV</sequence>
<evidence type="ECO:0000256" key="1">
    <source>
        <dbReference type="ARBA" id="ARBA00001936"/>
    </source>
</evidence>
<dbReference type="GO" id="GO:0005886">
    <property type="term" value="C:plasma membrane"/>
    <property type="evidence" value="ECO:0007669"/>
    <property type="project" value="UniProtKB-SubCell"/>
</dbReference>
<feature type="transmembrane region" description="Helical" evidence="18">
    <location>
        <begin position="96"/>
        <end position="116"/>
    </location>
</feature>
<feature type="transmembrane region" description="Helical" evidence="18">
    <location>
        <begin position="72"/>
        <end position="90"/>
    </location>
</feature>
<evidence type="ECO:0000256" key="13">
    <source>
        <dbReference type="ARBA" id="ARBA00023136"/>
    </source>
</evidence>
<dbReference type="InterPro" id="IPR026410">
    <property type="entry name" value="OlisacTrfase_arch"/>
</dbReference>
<evidence type="ECO:0000256" key="16">
    <source>
        <dbReference type="ARBA" id="ARBA00034066"/>
    </source>
</evidence>
<comment type="pathway">
    <text evidence="4">Protein modification; protein glycosylation.</text>
</comment>
<evidence type="ECO:0000256" key="18">
    <source>
        <dbReference type="SAM" id="Phobius"/>
    </source>
</evidence>
<feature type="transmembrane region" description="Helical" evidence="18">
    <location>
        <begin position="39"/>
        <end position="60"/>
    </location>
</feature>
<evidence type="ECO:0000256" key="3">
    <source>
        <dbReference type="ARBA" id="ARBA00004651"/>
    </source>
</evidence>
<keyword evidence="14" id="KW-0464">Manganese</keyword>
<evidence type="ECO:0000256" key="11">
    <source>
        <dbReference type="ARBA" id="ARBA00022842"/>
    </source>
</evidence>
<comment type="catalytic activity">
    <reaction evidence="16">
        <text>an archaeal dolichyl phosphooligosaccharide + [protein]-L-asparagine = an archaeal dolichyl phosphate + a glycoprotein with the oligosaccharide chain attached by N-beta-D-glycosyl linkage to a protein L-asparagine.</text>
        <dbReference type="EC" id="2.4.99.21"/>
    </reaction>
</comment>
<comment type="cofactor">
    <cofactor evidence="2">
        <name>Mg(2+)</name>
        <dbReference type="ChEBI" id="CHEBI:18420"/>
    </cofactor>
</comment>
<evidence type="ECO:0000313" key="22">
    <source>
        <dbReference type="Proteomes" id="UP001596417"/>
    </source>
</evidence>